<feature type="domain" description="UVR" evidence="3">
    <location>
        <begin position="747"/>
        <end position="778"/>
    </location>
</feature>
<keyword evidence="1" id="KW-0175">Coiled coil</keyword>
<evidence type="ECO:0000259" key="3">
    <source>
        <dbReference type="Pfam" id="PF02151"/>
    </source>
</evidence>
<feature type="compositionally biased region" description="Basic and acidic residues" evidence="2">
    <location>
        <begin position="778"/>
        <end position="787"/>
    </location>
</feature>
<feature type="region of interest" description="Disordered" evidence="2">
    <location>
        <begin position="56"/>
        <end position="81"/>
    </location>
</feature>
<evidence type="ECO:0000256" key="2">
    <source>
        <dbReference type="SAM" id="MobiDB-lite"/>
    </source>
</evidence>
<dbReference type="InterPro" id="IPR001943">
    <property type="entry name" value="UVR_dom"/>
</dbReference>
<feature type="region of interest" description="Disordered" evidence="2">
    <location>
        <begin position="765"/>
        <end position="787"/>
    </location>
</feature>
<name>A0A8H7UPT8_9FUNG</name>
<dbReference type="GO" id="GO:0045111">
    <property type="term" value="C:intermediate filament cytoskeleton"/>
    <property type="evidence" value="ECO:0007669"/>
    <property type="project" value="TreeGrafter"/>
</dbReference>
<evidence type="ECO:0000313" key="4">
    <source>
        <dbReference type="EMBL" id="KAG2187613.1"/>
    </source>
</evidence>
<accession>A0A8H7UPT8</accession>
<feature type="compositionally biased region" description="Low complexity" evidence="2">
    <location>
        <begin position="66"/>
        <end position="80"/>
    </location>
</feature>
<proteinExistence type="predicted"/>
<dbReference type="OrthoDB" id="2416276at2759"/>
<dbReference type="PANTHER" id="PTHR14332:SF3">
    <property type="entry name" value="DISRUPTED IN SCHIZOPHRENIA 1 PROTEIN"/>
    <property type="match status" value="1"/>
</dbReference>
<feature type="region of interest" description="Disordered" evidence="2">
    <location>
        <begin position="473"/>
        <end position="494"/>
    </location>
</feature>
<feature type="region of interest" description="Disordered" evidence="2">
    <location>
        <begin position="164"/>
        <end position="188"/>
    </location>
</feature>
<dbReference type="Pfam" id="PF02151">
    <property type="entry name" value="UVR"/>
    <property type="match status" value="1"/>
</dbReference>
<feature type="coiled-coil region" evidence="1">
    <location>
        <begin position="624"/>
        <end position="658"/>
    </location>
</feature>
<protein>
    <recommendedName>
        <fullName evidence="3">UVR domain-containing protein</fullName>
    </recommendedName>
</protein>
<dbReference type="InterPro" id="IPR026081">
    <property type="entry name" value="DISC1"/>
</dbReference>
<evidence type="ECO:0000256" key="1">
    <source>
        <dbReference type="SAM" id="Coils"/>
    </source>
</evidence>
<dbReference type="PANTHER" id="PTHR14332">
    <property type="entry name" value="DISRUPTED IN SCHIZOPHRENIA 1 PROTEIN"/>
    <property type="match status" value="1"/>
</dbReference>
<comment type="caution">
    <text evidence="4">The sequence shown here is derived from an EMBL/GenBank/DDBJ whole genome shotgun (WGS) entry which is preliminary data.</text>
</comment>
<keyword evidence="5" id="KW-1185">Reference proteome</keyword>
<dbReference type="GO" id="GO:0005874">
    <property type="term" value="C:microtubule"/>
    <property type="evidence" value="ECO:0007669"/>
    <property type="project" value="TreeGrafter"/>
</dbReference>
<dbReference type="EMBL" id="JAEPRA010000003">
    <property type="protein sequence ID" value="KAG2187613.1"/>
    <property type="molecule type" value="Genomic_DNA"/>
</dbReference>
<reference evidence="4" key="1">
    <citation type="submission" date="2020-12" db="EMBL/GenBank/DDBJ databases">
        <title>Metabolic potential, ecology and presence of endohyphal bacteria is reflected in genomic diversity of Mucoromycotina.</title>
        <authorList>
            <person name="Muszewska A."/>
            <person name="Okrasinska A."/>
            <person name="Steczkiewicz K."/>
            <person name="Drgas O."/>
            <person name="Orlowska M."/>
            <person name="Perlinska-Lenart U."/>
            <person name="Aleksandrzak-Piekarczyk T."/>
            <person name="Szatraj K."/>
            <person name="Zielenkiewicz U."/>
            <person name="Pilsyk S."/>
            <person name="Malc E."/>
            <person name="Mieczkowski P."/>
            <person name="Kruszewska J.S."/>
            <person name="Biernat P."/>
            <person name="Pawlowska J."/>
        </authorList>
    </citation>
    <scope>NUCLEOTIDE SEQUENCE</scope>
    <source>
        <strain evidence="4">WA0000051536</strain>
    </source>
</reference>
<dbReference type="AlphaFoldDB" id="A0A8H7UPT8"/>
<evidence type="ECO:0000313" key="5">
    <source>
        <dbReference type="Proteomes" id="UP000612746"/>
    </source>
</evidence>
<gene>
    <name evidence="4" type="ORF">INT44_005302</name>
</gene>
<organism evidence="4 5">
    <name type="scientific">Umbelopsis vinacea</name>
    <dbReference type="NCBI Taxonomy" id="44442"/>
    <lineage>
        <taxon>Eukaryota</taxon>
        <taxon>Fungi</taxon>
        <taxon>Fungi incertae sedis</taxon>
        <taxon>Mucoromycota</taxon>
        <taxon>Mucoromycotina</taxon>
        <taxon>Umbelopsidomycetes</taxon>
        <taxon>Umbelopsidales</taxon>
        <taxon>Umbelopsidaceae</taxon>
        <taxon>Umbelopsis</taxon>
    </lineage>
</organism>
<feature type="compositionally biased region" description="Basic and acidic residues" evidence="2">
    <location>
        <begin position="474"/>
        <end position="494"/>
    </location>
</feature>
<dbReference type="GO" id="GO:0005815">
    <property type="term" value="C:microtubule organizing center"/>
    <property type="evidence" value="ECO:0007669"/>
    <property type="project" value="TreeGrafter"/>
</dbReference>
<feature type="coiled-coil region" evidence="1">
    <location>
        <begin position="401"/>
        <end position="428"/>
    </location>
</feature>
<dbReference type="Proteomes" id="UP000612746">
    <property type="component" value="Unassembled WGS sequence"/>
</dbReference>
<feature type="coiled-coil region" evidence="1">
    <location>
        <begin position="542"/>
        <end position="590"/>
    </location>
</feature>
<sequence>MNPALPHHRADQVNRHHPLVVDSYLVLPSCVMGLRTAPPEPNHDFIVALPTSPRRQHNSIVKGNGYDSASDSRSYRSAASTPLQLPSQSAFAFIGADNDSAQFGSNLTSKSNSKDSLLRSGSGRMRQSQFSFIEADLMATPSNELAEAYTFPLAFAIDSPTAIQPRKKSSLPMPPPSASIATSDPPVASPIIIRQQDHERQKVSSESSLKRIQTETNRHISSLSNVFENQGKAYRQLEQLYNTLRSLELKEDECLEEEDFVRADAVHADWEKTSKQIHYIETEKLTELNHDFDKSWSSLSKLMRQESDAASKAAEACVVVKRQKMKEIMDLRAMIDKEKRQAIAKKASCTSIFYNFINIVYPSENAFDYEMWEKAESEYLEKVDDLVHEEKKDRDSWYNHQQEIESEIEELLRKVNDLKQSRDECVAKIKQLDATIEQAIAVHGPEKETLSYELELVVKRKADIDARSVQIDEQEGKLQRMQEKHDKDTRRQESEIEALGQKIGESRDRANIGQEDADEIDRIMRNLVSDFEKLVEPKVADLASHQRQSDEQRSKVDQLSAQLVTTKSKLQRLSKDIMIVEAQLPDLEEQKSMAVGGRDFKTAAKMSSKIKNLKGALEQSVVQKVELQQTVAKADSELKDARQTLQDLIRQRKEAERTTGEDILQAIQQCRQNLIIARERLSGNQYRLHSLLSSEITSLENRIKYITTKFDISPDLIGELQRRSSKSSLRSIARSGSKDGEQSTATLDELEGLLQQAVADEDYEQADQLQQQIDELNNDGKEGHSLL</sequence>